<sequence length="208" mass="23740">MNASLETTLLDIYTSLTQSTLQALEEQQNQSSEIQSLALVIHNLISSFDINVILQWIPGHTNIPGNDKADHLAKQGSSKPQIDKPVSIQSIKQILKNNSREDWLNRWAMGTTGRDMYAEMNRPNPKDNINLLQRKDQSTIFQLRTGHVGLNYHLHRINPTHLPHCRKCSHSCETVQHILLECPGLHKARQELLPPHPSVHNTLYHSYK</sequence>
<evidence type="ECO:0000259" key="1">
    <source>
        <dbReference type="PROSITE" id="PS50879"/>
    </source>
</evidence>
<evidence type="ECO:0000313" key="2">
    <source>
        <dbReference type="EMBL" id="CEK95830.1"/>
    </source>
</evidence>
<dbReference type="EMBL" id="HACG01048965">
    <property type="protein sequence ID" value="CEK95830.1"/>
    <property type="molecule type" value="Transcribed_RNA"/>
</dbReference>
<feature type="domain" description="RNase H type-1" evidence="1">
    <location>
        <begin position="1"/>
        <end position="78"/>
    </location>
</feature>
<proteinExistence type="predicted"/>
<dbReference type="GO" id="GO:0003676">
    <property type="term" value="F:nucleic acid binding"/>
    <property type="evidence" value="ECO:0007669"/>
    <property type="project" value="InterPro"/>
</dbReference>
<gene>
    <name evidence="2" type="primary">ORF208888</name>
</gene>
<organism evidence="2">
    <name type="scientific">Arion vulgaris</name>
    <dbReference type="NCBI Taxonomy" id="1028688"/>
    <lineage>
        <taxon>Eukaryota</taxon>
        <taxon>Metazoa</taxon>
        <taxon>Spiralia</taxon>
        <taxon>Lophotrochozoa</taxon>
        <taxon>Mollusca</taxon>
        <taxon>Gastropoda</taxon>
        <taxon>Heterobranchia</taxon>
        <taxon>Euthyneura</taxon>
        <taxon>Panpulmonata</taxon>
        <taxon>Eupulmonata</taxon>
        <taxon>Stylommatophora</taxon>
        <taxon>Helicina</taxon>
        <taxon>Arionoidea</taxon>
        <taxon>Arionidae</taxon>
        <taxon>Arion</taxon>
    </lineage>
</organism>
<reference evidence="2" key="1">
    <citation type="submission" date="2014-12" db="EMBL/GenBank/DDBJ databases">
        <title>Insight into the proteome of Arion vulgaris.</title>
        <authorList>
            <person name="Aradska J."/>
            <person name="Bulat T."/>
            <person name="Smidak R."/>
            <person name="Sarate P."/>
            <person name="Gangsoo J."/>
            <person name="Sialana F."/>
            <person name="Bilban M."/>
            <person name="Lubec G."/>
        </authorList>
    </citation>
    <scope>NUCLEOTIDE SEQUENCE</scope>
    <source>
        <tissue evidence="2">Skin</tissue>
    </source>
</reference>
<dbReference type="Gene3D" id="3.30.420.10">
    <property type="entry name" value="Ribonuclease H-like superfamily/Ribonuclease H"/>
    <property type="match status" value="1"/>
</dbReference>
<dbReference type="GO" id="GO:0004523">
    <property type="term" value="F:RNA-DNA hybrid ribonuclease activity"/>
    <property type="evidence" value="ECO:0007669"/>
    <property type="project" value="InterPro"/>
</dbReference>
<dbReference type="Pfam" id="PF00075">
    <property type="entry name" value="RNase_H"/>
    <property type="match status" value="1"/>
</dbReference>
<dbReference type="PROSITE" id="PS50879">
    <property type="entry name" value="RNASE_H_1"/>
    <property type="match status" value="1"/>
</dbReference>
<dbReference type="InterPro" id="IPR002156">
    <property type="entry name" value="RNaseH_domain"/>
</dbReference>
<dbReference type="InterPro" id="IPR012337">
    <property type="entry name" value="RNaseH-like_sf"/>
</dbReference>
<accession>A0A0B7BUJ0</accession>
<dbReference type="InterPro" id="IPR036397">
    <property type="entry name" value="RNaseH_sf"/>
</dbReference>
<dbReference type="SUPFAM" id="SSF53098">
    <property type="entry name" value="Ribonuclease H-like"/>
    <property type="match status" value="1"/>
</dbReference>
<name>A0A0B7BUJ0_9EUPU</name>
<dbReference type="AlphaFoldDB" id="A0A0B7BUJ0"/>
<protein>
    <recommendedName>
        <fullName evidence="1">RNase H type-1 domain-containing protein</fullName>
    </recommendedName>
</protein>